<feature type="chain" id="PRO_5012498173" evidence="2">
    <location>
        <begin position="31"/>
        <end position="254"/>
    </location>
</feature>
<dbReference type="AlphaFoldDB" id="A0A1J0R7D8"/>
<name>A0A1J0R7D8_9TRYP</name>
<protein>
    <submittedName>
        <fullName evidence="3">Variant surface glycoprotein 1125.1624</fullName>
    </submittedName>
</protein>
<feature type="region of interest" description="Disordered" evidence="1">
    <location>
        <begin position="222"/>
        <end position="242"/>
    </location>
</feature>
<feature type="compositionally biased region" description="Basic and acidic residues" evidence="1">
    <location>
        <begin position="222"/>
        <end position="237"/>
    </location>
</feature>
<organism evidence="3">
    <name type="scientific">Trypanosoma brucei</name>
    <dbReference type="NCBI Taxonomy" id="5691"/>
    <lineage>
        <taxon>Eukaryota</taxon>
        <taxon>Discoba</taxon>
        <taxon>Euglenozoa</taxon>
        <taxon>Kinetoplastea</taxon>
        <taxon>Metakinetoplastina</taxon>
        <taxon>Trypanosomatida</taxon>
        <taxon>Trypanosomatidae</taxon>
        <taxon>Trypanosoma</taxon>
    </lineage>
</organism>
<accession>A0A1J0R7D8</accession>
<evidence type="ECO:0000256" key="1">
    <source>
        <dbReference type="SAM" id="MobiDB-lite"/>
    </source>
</evidence>
<dbReference type="VEuPathDB" id="TriTrypDB:Tb927.11.18850"/>
<evidence type="ECO:0000256" key="2">
    <source>
        <dbReference type="SAM" id="SignalP"/>
    </source>
</evidence>
<dbReference type="VEuPathDB" id="TriTrypDB:Tb427_000197200"/>
<sequence length="254" mass="26985">MAAVNEQHRNVVRFIPAFMILLAVPTAVQGTSPAQSAAKAVTDICSEVQYILNIAAALENRVTAAEETLKKLTDDQQMLSLATAASWPGHKYAAYAALTALVTGRTLTAATALQTKGQQLRNAAEAIRKRAHQLQVLQAVNPEAAPVWTVSGGGSTSAAGTFGMATQVCTLTTPAEIGDNSACAAELANKQDLANTVAEIESEIAIKVIKDVIFRCRGQTLKEQKGHQQQPAEKKQTMDTAVQAAKQIALHRTR</sequence>
<proteinExistence type="predicted"/>
<dbReference type="EMBL" id="KX699841">
    <property type="protein sequence ID" value="APD73797.1"/>
    <property type="molecule type" value="Genomic_DNA"/>
</dbReference>
<evidence type="ECO:0000313" key="3">
    <source>
        <dbReference type="EMBL" id="APD73797.1"/>
    </source>
</evidence>
<feature type="signal peptide" evidence="2">
    <location>
        <begin position="1"/>
        <end position="30"/>
    </location>
</feature>
<keyword evidence="2" id="KW-0732">Signal</keyword>
<reference evidence="3" key="1">
    <citation type="submission" date="2016-08" db="EMBL/GenBank/DDBJ databases">
        <title>VSG repertoire of Trypanosoma brucei EATRO 1125.</title>
        <authorList>
            <person name="Cross G.A."/>
        </authorList>
    </citation>
    <scope>NUCLEOTIDE SEQUENCE</scope>
    <source>
        <strain evidence="3">EATRO 1125</strain>
    </source>
</reference>